<dbReference type="PANTHER" id="PTHR10010">
    <property type="entry name" value="SOLUTE CARRIER FAMILY 34 SODIUM PHOSPHATE , MEMBER 2-RELATED"/>
    <property type="match status" value="1"/>
</dbReference>
<keyword evidence="10" id="KW-1185">Reference proteome</keyword>
<feature type="transmembrane region" description="Helical" evidence="6">
    <location>
        <begin position="100"/>
        <end position="123"/>
    </location>
</feature>
<dbReference type="SUPFAM" id="SSF109755">
    <property type="entry name" value="PhoU-like"/>
    <property type="match status" value="1"/>
</dbReference>
<feature type="transmembrane region" description="Helical" evidence="6">
    <location>
        <begin position="173"/>
        <end position="197"/>
    </location>
</feature>
<feature type="transmembrane region" description="Helical" evidence="6">
    <location>
        <begin position="240"/>
        <end position="263"/>
    </location>
</feature>
<evidence type="ECO:0000256" key="5">
    <source>
        <dbReference type="ARBA" id="ARBA00023136"/>
    </source>
</evidence>
<evidence type="ECO:0000256" key="6">
    <source>
        <dbReference type="SAM" id="Phobius"/>
    </source>
</evidence>
<sequence length="548" mass="59173">MTLDNILMLLGGLGLFLYGMKLMGESLELAAGSRIKEMAERLTTNKYMGALLGFAVTAVIQSSSATTVMVVGFVNAGIMDLTQAVGIIMGANVGTTVTGLITAINFMAIAPVAVFVGVGMIMFSKKSNSKHIGQIIAGFGILFLGMSTMSSAMKPLGQSTLFSDIITNFQNPLIGLLAGMLFTAVIQSSSATVGVLQSLALSGVIDLKSVIFVIFGLNIGTCVTAMLSSIGTNRTARRTAIVHLLFNVIGAALFTVITIITPFARLVMFLSPENVLFQIFLVHIIFNVVTTALLLPMSGVLIRLAYKIIPGEDARSQAMSLKYLDSRILSTPPVAVSQLLKEVGRMASLAKTNFLNSMAALFDKDPVKIKELEENESVINFLNQRITSFLIRINALDLEDNDRQIVGALFHVINDIERIGDHSENIGEQAQIVIDGKASLSSVASDELHEMQNLIVSILDDSFQLFLLGSNDAELSFTVNNTEETIDNRTEELKENHICRLNNGQCNAESSALFNDLLINLERIADHATNIAFSMSHTKRVPILSEGK</sequence>
<evidence type="ECO:0000313" key="11">
    <source>
        <dbReference type="Proteomes" id="UP000515909"/>
    </source>
</evidence>
<gene>
    <name evidence="8" type="ORF">CAFE_12630</name>
    <name evidence="9" type="ORF">HCR03_04895</name>
</gene>
<dbReference type="NCBIfam" id="NF037997">
    <property type="entry name" value="Na_Pi_symport"/>
    <property type="match status" value="1"/>
</dbReference>
<dbReference type="NCBIfam" id="TIGR00704">
    <property type="entry name" value="NaPi_cotrn_rel"/>
    <property type="match status" value="1"/>
</dbReference>
<keyword evidence="3 6" id="KW-0812">Transmembrane</keyword>
<evidence type="ECO:0000313" key="8">
    <source>
        <dbReference type="EMBL" id="MVB10568.1"/>
    </source>
</evidence>
<organism evidence="8 10">
    <name type="scientific">Caproicibacter fermentans</name>
    <dbReference type="NCBI Taxonomy" id="2576756"/>
    <lineage>
        <taxon>Bacteria</taxon>
        <taxon>Bacillati</taxon>
        <taxon>Bacillota</taxon>
        <taxon>Clostridia</taxon>
        <taxon>Eubacteriales</taxon>
        <taxon>Acutalibacteraceae</taxon>
        <taxon>Caproicibacter</taxon>
    </lineage>
</organism>
<feature type="transmembrane region" description="Helical" evidence="6">
    <location>
        <begin position="209"/>
        <end position="228"/>
    </location>
</feature>
<name>A0A6N8HY19_9FIRM</name>
<dbReference type="GO" id="GO:0005436">
    <property type="term" value="F:sodium:phosphate symporter activity"/>
    <property type="evidence" value="ECO:0007669"/>
    <property type="project" value="InterPro"/>
</dbReference>
<feature type="domain" description="PhoU" evidence="7">
    <location>
        <begin position="448"/>
        <end position="532"/>
    </location>
</feature>
<reference evidence="8 10" key="1">
    <citation type="submission" date="2019-09" db="EMBL/GenBank/DDBJ databases">
        <title>Genome sequence of Clostridium sp. EA1.</title>
        <authorList>
            <person name="Poehlein A."/>
            <person name="Bengelsdorf F.R."/>
            <person name="Daniel R."/>
        </authorList>
    </citation>
    <scope>NUCLEOTIDE SEQUENCE [LARGE SCALE GENOMIC DNA]</scope>
    <source>
        <strain evidence="8 10">EA1</strain>
    </source>
</reference>
<dbReference type="InterPro" id="IPR003841">
    <property type="entry name" value="Na/Pi_transpt"/>
</dbReference>
<dbReference type="Pfam" id="PF02690">
    <property type="entry name" value="Na_Pi_cotrans"/>
    <property type="match status" value="1"/>
</dbReference>
<dbReference type="InterPro" id="IPR004633">
    <property type="entry name" value="NaPi_cotrn-rel/YqeW-like"/>
</dbReference>
<evidence type="ECO:0000313" key="9">
    <source>
        <dbReference type="EMBL" id="QNK41598.1"/>
    </source>
</evidence>
<dbReference type="PANTHER" id="PTHR10010:SF46">
    <property type="entry name" value="SODIUM-DEPENDENT PHOSPHATE TRANSPORT PROTEIN 2B"/>
    <property type="match status" value="1"/>
</dbReference>
<dbReference type="RefSeq" id="WP_156990141.1">
    <property type="nucleotide sequence ID" value="NZ_CP060286.1"/>
</dbReference>
<keyword evidence="4 6" id="KW-1133">Transmembrane helix</keyword>
<dbReference type="EMBL" id="VWXL01000046">
    <property type="protein sequence ID" value="MVB10568.1"/>
    <property type="molecule type" value="Genomic_DNA"/>
</dbReference>
<dbReference type="InterPro" id="IPR026022">
    <property type="entry name" value="PhoU_dom"/>
</dbReference>
<evidence type="ECO:0000259" key="7">
    <source>
        <dbReference type="Pfam" id="PF01895"/>
    </source>
</evidence>
<dbReference type="GO" id="GO:0005886">
    <property type="term" value="C:plasma membrane"/>
    <property type="evidence" value="ECO:0007669"/>
    <property type="project" value="UniProtKB-SubCell"/>
</dbReference>
<feature type="transmembrane region" description="Helical" evidence="6">
    <location>
        <begin position="6"/>
        <end position="24"/>
    </location>
</feature>
<evidence type="ECO:0000256" key="3">
    <source>
        <dbReference type="ARBA" id="ARBA00022692"/>
    </source>
</evidence>
<evidence type="ECO:0000256" key="1">
    <source>
        <dbReference type="ARBA" id="ARBA00004651"/>
    </source>
</evidence>
<dbReference type="Gene3D" id="1.20.58.220">
    <property type="entry name" value="Phosphate transport system protein phou homolog 2, domain 2"/>
    <property type="match status" value="1"/>
</dbReference>
<dbReference type="Proteomes" id="UP000515909">
    <property type="component" value="Chromosome"/>
</dbReference>
<proteinExistence type="predicted"/>
<protein>
    <submittedName>
        <fullName evidence="8">Na+/Pi-cotransporter</fullName>
    </submittedName>
    <submittedName>
        <fullName evidence="9">Na/Pi cotransporter family protein</fullName>
    </submittedName>
</protein>
<accession>A0A6N8HY19</accession>
<dbReference type="Pfam" id="PF01895">
    <property type="entry name" value="PhoU"/>
    <property type="match status" value="2"/>
</dbReference>
<dbReference type="GO" id="GO:0044341">
    <property type="term" value="P:sodium-dependent phosphate transport"/>
    <property type="evidence" value="ECO:0007669"/>
    <property type="project" value="InterPro"/>
</dbReference>
<feature type="domain" description="PhoU" evidence="7">
    <location>
        <begin position="344"/>
        <end position="429"/>
    </location>
</feature>
<evidence type="ECO:0000313" key="10">
    <source>
        <dbReference type="Proteomes" id="UP000469440"/>
    </source>
</evidence>
<dbReference type="AlphaFoldDB" id="A0A6N8HY19"/>
<evidence type="ECO:0000256" key="2">
    <source>
        <dbReference type="ARBA" id="ARBA00022475"/>
    </source>
</evidence>
<dbReference type="InterPro" id="IPR038078">
    <property type="entry name" value="PhoU-like_sf"/>
</dbReference>
<keyword evidence="5 6" id="KW-0472">Membrane</keyword>
<keyword evidence="2" id="KW-1003">Cell membrane</keyword>
<feature type="transmembrane region" description="Helical" evidence="6">
    <location>
        <begin position="135"/>
        <end position="153"/>
    </location>
</feature>
<reference evidence="9 11" key="2">
    <citation type="submission" date="2020-08" db="EMBL/GenBank/DDBJ databases">
        <title>The isolate Caproiciproducens sp. 7D4C2 produces n-caproate at mildly acidic conditions from hexoses: genome and rBOX comparison with related strains and chain-elongating bacteria.</title>
        <authorList>
            <person name="Esquivel-Elizondo S."/>
            <person name="Bagci C."/>
            <person name="Temovska M."/>
            <person name="Jeon B.S."/>
            <person name="Bessarab I."/>
            <person name="Williams R.B.H."/>
            <person name="Huson D.H."/>
            <person name="Angenent L.T."/>
        </authorList>
    </citation>
    <scope>NUCLEOTIDE SEQUENCE [LARGE SCALE GENOMIC DNA]</scope>
    <source>
        <strain evidence="9 11">7D4C2</strain>
    </source>
</reference>
<dbReference type="OrthoDB" id="9763003at2"/>
<comment type="subcellular location">
    <subcellularLocation>
        <location evidence="1">Cell membrane</location>
        <topology evidence="1">Multi-pass membrane protein</topology>
    </subcellularLocation>
</comment>
<accession>A0A7G8TDA7</accession>
<feature type="transmembrane region" description="Helical" evidence="6">
    <location>
        <begin position="275"/>
        <end position="295"/>
    </location>
</feature>
<dbReference type="KEGG" id="cfem:HCR03_04895"/>
<dbReference type="Proteomes" id="UP000469440">
    <property type="component" value="Unassembled WGS sequence"/>
</dbReference>
<evidence type="ECO:0000256" key="4">
    <source>
        <dbReference type="ARBA" id="ARBA00022989"/>
    </source>
</evidence>
<dbReference type="EMBL" id="CP060286">
    <property type="protein sequence ID" value="QNK41598.1"/>
    <property type="molecule type" value="Genomic_DNA"/>
</dbReference>